<evidence type="ECO:0000256" key="6">
    <source>
        <dbReference type="ARBA" id="ARBA00022692"/>
    </source>
</evidence>
<dbReference type="Proteomes" id="UP000811899">
    <property type="component" value="Unassembled WGS sequence"/>
</dbReference>
<evidence type="ECO:0000256" key="4">
    <source>
        <dbReference type="ARBA" id="ARBA00022475"/>
    </source>
</evidence>
<dbReference type="Gene3D" id="3.40.50.2300">
    <property type="match status" value="1"/>
</dbReference>
<dbReference type="InterPro" id="IPR033479">
    <property type="entry name" value="dCache_1"/>
</dbReference>
<evidence type="ECO:0000259" key="11">
    <source>
        <dbReference type="PROSITE" id="PS50109"/>
    </source>
</evidence>
<evidence type="ECO:0000313" key="16">
    <source>
        <dbReference type="Proteomes" id="UP000811899"/>
    </source>
</evidence>
<dbReference type="SUPFAM" id="SSF47384">
    <property type="entry name" value="Homodimeric domain of signal transducing histidine kinase"/>
    <property type="match status" value="1"/>
</dbReference>
<evidence type="ECO:0000313" key="15">
    <source>
        <dbReference type="EMBL" id="MBT0664991.1"/>
    </source>
</evidence>
<dbReference type="SUPFAM" id="SSF55785">
    <property type="entry name" value="PYP-like sensor domain (PAS domain)"/>
    <property type="match status" value="2"/>
</dbReference>
<proteinExistence type="predicted"/>
<dbReference type="InterPro" id="IPR001789">
    <property type="entry name" value="Sig_transdc_resp-reg_receiver"/>
</dbReference>
<dbReference type="PROSITE" id="PS50109">
    <property type="entry name" value="HIS_KIN"/>
    <property type="match status" value="1"/>
</dbReference>
<evidence type="ECO:0000256" key="3">
    <source>
        <dbReference type="ARBA" id="ARBA00012438"/>
    </source>
</evidence>
<dbReference type="InterPro" id="IPR011006">
    <property type="entry name" value="CheY-like_superfamily"/>
</dbReference>
<dbReference type="PANTHER" id="PTHR43065:SF42">
    <property type="entry name" value="TWO-COMPONENT SENSOR PPRA"/>
    <property type="match status" value="1"/>
</dbReference>
<dbReference type="InterPro" id="IPR000014">
    <property type="entry name" value="PAS"/>
</dbReference>
<feature type="domain" description="Response regulatory" evidence="12">
    <location>
        <begin position="860"/>
        <end position="976"/>
    </location>
</feature>
<dbReference type="InterPro" id="IPR035965">
    <property type="entry name" value="PAS-like_dom_sf"/>
</dbReference>
<dbReference type="EC" id="2.7.13.3" evidence="3"/>
<feature type="domain" description="PAS" evidence="13">
    <location>
        <begin position="351"/>
        <end position="395"/>
    </location>
</feature>
<keyword evidence="5 9" id="KW-0597">Phosphoprotein</keyword>
<dbReference type="InterPro" id="IPR004358">
    <property type="entry name" value="Sig_transdc_His_kin-like_C"/>
</dbReference>
<dbReference type="InterPro" id="IPR003594">
    <property type="entry name" value="HATPase_dom"/>
</dbReference>
<dbReference type="InterPro" id="IPR036097">
    <property type="entry name" value="HisK_dim/P_sf"/>
</dbReference>
<evidence type="ECO:0000259" key="14">
    <source>
        <dbReference type="PROSITE" id="PS50113"/>
    </source>
</evidence>
<dbReference type="CDD" id="cd00130">
    <property type="entry name" value="PAS"/>
    <property type="match status" value="2"/>
</dbReference>
<evidence type="ECO:0000256" key="2">
    <source>
        <dbReference type="ARBA" id="ARBA00004651"/>
    </source>
</evidence>
<name>A0AAW4LCU7_9BACT</name>
<dbReference type="GO" id="GO:0000155">
    <property type="term" value="F:phosphorelay sensor kinase activity"/>
    <property type="evidence" value="ECO:0007669"/>
    <property type="project" value="InterPro"/>
</dbReference>
<dbReference type="PROSITE" id="PS50113">
    <property type="entry name" value="PAC"/>
    <property type="match status" value="2"/>
</dbReference>
<dbReference type="InterPro" id="IPR000700">
    <property type="entry name" value="PAS-assoc_C"/>
</dbReference>
<dbReference type="Pfam" id="PF02743">
    <property type="entry name" value="dCache_1"/>
    <property type="match status" value="1"/>
</dbReference>
<dbReference type="PROSITE" id="PS50112">
    <property type="entry name" value="PAS"/>
    <property type="match status" value="2"/>
</dbReference>
<dbReference type="PRINTS" id="PR00344">
    <property type="entry name" value="BCTRLSENSOR"/>
</dbReference>
<evidence type="ECO:0000256" key="9">
    <source>
        <dbReference type="PROSITE-ProRule" id="PRU00169"/>
    </source>
</evidence>
<dbReference type="NCBIfam" id="TIGR00229">
    <property type="entry name" value="sensory_box"/>
    <property type="match status" value="2"/>
</dbReference>
<dbReference type="SUPFAM" id="SSF52172">
    <property type="entry name" value="CheY-like"/>
    <property type="match status" value="1"/>
</dbReference>
<dbReference type="SMART" id="SM00387">
    <property type="entry name" value="HATPase_c"/>
    <property type="match status" value="1"/>
</dbReference>
<feature type="transmembrane region" description="Helical" evidence="10">
    <location>
        <begin position="26"/>
        <end position="44"/>
    </location>
</feature>
<protein>
    <recommendedName>
        <fullName evidence="3">histidine kinase</fullName>
        <ecNumber evidence="3">2.7.13.3</ecNumber>
    </recommendedName>
</protein>
<evidence type="ECO:0000256" key="10">
    <source>
        <dbReference type="SAM" id="Phobius"/>
    </source>
</evidence>
<dbReference type="InterPro" id="IPR003661">
    <property type="entry name" value="HisK_dim/P_dom"/>
</dbReference>
<keyword evidence="4" id="KW-1003">Cell membrane</keyword>
<keyword evidence="8 10" id="KW-0472">Membrane</keyword>
<dbReference type="InterPro" id="IPR005467">
    <property type="entry name" value="His_kinase_dom"/>
</dbReference>
<dbReference type="CDD" id="cd12914">
    <property type="entry name" value="PDC1_DGC_like"/>
    <property type="match status" value="1"/>
</dbReference>
<dbReference type="AlphaFoldDB" id="A0AAW4LCU7"/>
<dbReference type="InterPro" id="IPR036890">
    <property type="entry name" value="HATPase_C_sf"/>
</dbReference>
<evidence type="ECO:0000256" key="5">
    <source>
        <dbReference type="ARBA" id="ARBA00022553"/>
    </source>
</evidence>
<evidence type="ECO:0000259" key="12">
    <source>
        <dbReference type="PROSITE" id="PS50110"/>
    </source>
</evidence>
<feature type="modified residue" description="4-aspartylphosphate" evidence="9">
    <location>
        <position position="911"/>
    </location>
</feature>
<dbReference type="SMART" id="SM00388">
    <property type="entry name" value="HisKA"/>
    <property type="match status" value="1"/>
</dbReference>
<dbReference type="Gene3D" id="1.10.287.130">
    <property type="match status" value="1"/>
</dbReference>
<dbReference type="Gene3D" id="3.30.565.10">
    <property type="entry name" value="Histidine kinase-like ATPase, C-terminal domain"/>
    <property type="match status" value="1"/>
</dbReference>
<sequence>MRNLPGVSQKPVSISELPDYSFLRRMIIVAVTALILVLVGFSIWKSLAEYRLTITGSEQQTRGYANALKEHADRTLNEADAVLQYVIEQVEEHGGVSQQRGTNLKRLLGSHKHTSPQIASIILVNRQGLLFAHSLDTPVAQADVSDRDYFIHHRDNPVDGSPFLSKPFKSRISGKWRITLSRSILNGKGEFAGVGAVALDLDYFRRFYESLELGDNGKIVMVRKDGVLLLAVPYKESDFASDFKKSHLVRTHLPRSPKGTFHIPRGKALLESSARIVSYDSLDDFPIVAMANMDKDEVLSQWQQDTFIQAVLVALVSVALSLLALSLLRQLKRIEAAYRVQQEQQKEISQSAEAWQSTFNAVENAIWVMDINLHVLRANKATEKIFGKLRDEVIGHKCCEVAHNATLHISGCPFQKMLDTGHRASMQIVHNERWYETTVDPIRNEFGEITGAVHIVSDITDIKEAEEQALESETRMRGLLSAIPDAIFFKDAAGRWLHANNAGRELFNLQQVDYFGKTDLELAEIVPERKDALLSCRQSDQVAWEQQCPMHLEEVITGPDGRELILATSKIPLYKADSSRHGMVVLERDITEQREMEMQLRQAQKMEAIGHLAGGIAHDFNNLLTPILGYAEMVAARLQPGDPLVAKVAGISAAAHKAKDLTQQLLSFGRRQAVATKVFDLNEVIESFYIVLRRTIRESISIKLALDPAGAFVAADRSQMEQVILNLTVNAQDALSGKGIIAIETCKVFMDGENVRLHPGMTDGDYILLAFHDTGCGMNSDVLAHIFEPFFTTKAAGHGTGLGLATVYGIVKQHHGHISVTSREHEGTTFRIYLPAAAEVPLVEAQAPVLAPAKAHDEKTILVVEDNEMVRDMVREMLEGYGYQVLTAADGNRAVEVAFNNRDRIDLLVSDIVMPVMSGPELYEQLLVQIPSLRVVYISGYPMNPSIRSDTLEEEVNYLQKPFTAEALLERVRTVL</sequence>
<evidence type="ECO:0000256" key="8">
    <source>
        <dbReference type="ARBA" id="ARBA00023136"/>
    </source>
</evidence>
<feature type="domain" description="Histidine kinase" evidence="11">
    <location>
        <begin position="615"/>
        <end position="838"/>
    </location>
</feature>
<dbReference type="PANTHER" id="PTHR43065">
    <property type="entry name" value="SENSOR HISTIDINE KINASE"/>
    <property type="match status" value="1"/>
</dbReference>
<evidence type="ECO:0000259" key="13">
    <source>
        <dbReference type="PROSITE" id="PS50112"/>
    </source>
</evidence>
<dbReference type="SMART" id="SM00091">
    <property type="entry name" value="PAS"/>
    <property type="match status" value="2"/>
</dbReference>
<dbReference type="GO" id="GO:0005886">
    <property type="term" value="C:plasma membrane"/>
    <property type="evidence" value="ECO:0007669"/>
    <property type="project" value="UniProtKB-SubCell"/>
</dbReference>
<comment type="caution">
    <text evidence="15">The sequence shown here is derived from an EMBL/GenBank/DDBJ whole genome shotgun (WGS) entry which is preliminary data.</text>
</comment>
<dbReference type="Pfam" id="PF08448">
    <property type="entry name" value="PAS_4"/>
    <property type="match status" value="2"/>
</dbReference>
<gene>
    <name evidence="15" type="ORF">KI809_11860</name>
</gene>
<accession>A0AAW4LCU7</accession>
<dbReference type="Pfam" id="PF00072">
    <property type="entry name" value="Response_reg"/>
    <property type="match status" value="1"/>
</dbReference>
<dbReference type="Pfam" id="PF02518">
    <property type="entry name" value="HATPase_c"/>
    <property type="match status" value="1"/>
</dbReference>
<keyword evidence="16" id="KW-1185">Reference proteome</keyword>
<dbReference type="SUPFAM" id="SSF55874">
    <property type="entry name" value="ATPase domain of HSP90 chaperone/DNA topoisomerase II/histidine kinase"/>
    <property type="match status" value="1"/>
</dbReference>
<dbReference type="CDD" id="cd00082">
    <property type="entry name" value="HisKA"/>
    <property type="match status" value="1"/>
</dbReference>
<dbReference type="SMART" id="SM00448">
    <property type="entry name" value="REC"/>
    <property type="match status" value="1"/>
</dbReference>
<comment type="subcellular location">
    <subcellularLocation>
        <location evidence="2">Cell membrane</location>
        <topology evidence="2">Multi-pass membrane protein</topology>
    </subcellularLocation>
</comment>
<keyword evidence="7 10" id="KW-1133">Transmembrane helix</keyword>
<organism evidence="15 16">
    <name type="scientific">Geoanaerobacter pelophilus</name>
    <dbReference type="NCBI Taxonomy" id="60036"/>
    <lineage>
        <taxon>Bacteria</taxon>
        <taxon>Pseudomonadati</taxon>
        <taxon>Thermodesulfobacteriota</taxon>
        <taxon>Desulfuromonadia</taxon>
        <taxon>Geobacterales</taxon>
        <taxon>Geobacteraceae</taxon>
        <taxon>Geoanaerobacter</taxon>
    </lineage>
</organism>
<evidence type="ECO:0000256" key="1">
    <source>
        <dbReference type="ARBA" id="ARBA00000085"/>
    </source>
</evidence>
<dbReference type="Gene3D" id="3.30.450.20">
    <property type="entry name" value="PAS domain"/>
    <property type="match status" value="4"/>
</dbReference>
<feature type="domain" description="PAC" evidence="14">
    <location>
        <begin position="550"/>
        <end position="602"/>
    </location>
</feature>
<dbReference type="CDD" id="cd12915">
    <property type="entry name" value="PDC2_DGC_like"/>
    <property type="match status" value="1"/>
</dbReference>
<reference evidence="15 16" key="1">
    <citation type="submission" date="2021-05" db="EMBL/GenBank/DDBJ databases">
        <title>The draft genome of Geobacter pelophilus DSM 12255.</title>
        <authorList>
            <person name="Xu Z."/>
            <person name="Masuda Y."/>
            <person name="Itoh H."/>
            <person name="Senoo K."/>
        </authorList>
    </citation>
    <scope>NUCLEOTIDE SEQUENCE [LARGE SCALE GENOMIC DNA]</scope>
    <source>
        <strain evidence="15 16">DSM 12255</strain>
    </source>
</reference>
<dbReference type="InterPro" id="IPR013656">
    <property type="entry name" value="PAS_4"/>
</dbReference>
<feature type="domain" description="PAS" evidence="13">
    <location>
        <begin position="472"/>
        <end position="526"/>
    </location>
</feature>
<feature type="transmembrane region" description="Helical" evidence="10">
    <location>
        <begin position="307"/>
        <end position="328"/>
    </location>
</feature>
<keyword evidence="6 10" id="KW-0812">Transmembrane</keyword>
<feature type="domain" description="PAC" evidence="14">
    <location>
        <begin position="418"/>
        <end position="471"/>
    </location>
</feature>
<comment type="catalytic activity">
    <reaction evidence="1">
        <text>ATP + protein L-histidine = ADP + protein N-phospho-L-histidine.</text>
        <dbReference type="EC" id="2.7.13.3"/>
    </reaction>
</comment>
<dbReference type="PROSITE" id="PS50110">
    <property type="entry name" value="RESPONSE_REGULATORY"/>
    <property type="match status" value="1"/>
</dbReference>
<evidence type="ECO:0000256" key="7">
    <source>
        <dbReference type="ARBA" id="ARBA00022989"/>
    </source>
</evidence>
<dbReference type="EMBL" id="JAHCVJ010000004">
    <property type="protein sequence ID" value="MBT0664991.1"/>
    <property type="molecule type" value="Genomic_DNA"/>
</dbReference>